<proteinExistence type="predicted"/>
<keyword evidence="2" id="KW-1185">Reference proteome</keyword>
<gene>
    <name evidence="1" type="ORF">CSB93_0932</name>
</gene>
<sequence length="41" mass="4544">MSSYWCSGRLGDRRAVRFCKAGARPVVSATLNQSSACFQYI</sequence>
<protein>
    <submittedName>
        <fullName evidence="1">Uncharacterized protein</fullName>
    </submittedName>
</protein>
<evidence type="ECO:0000313" key="2">
    <source>
        <dbReference type="Proteomes" id="UP000238390"/>
    </source>
</evidence>
<accession>A0A2R3J268</accession>
<evidence type="ECO:0000313" key="1">
    <source>
        <dbReference type="EMBL" id="AVK08281.1"/>
    </source>
</evidence>
<name>A0A2R3J268_9PSED</name>
<reference evidence="1 2" key="1">
    <citation type="submission" date="2018-02" db="EMBL/GenBank/DDBJ databases">
        <title>FDA/CDC Antimicrobial Resistant Isolate Bank Genome Sequencing.</title>
        <authorList>
            <person name="Benahmed F.H."/>
            <person name="Lutgring J.D."/>
            <person name="Yoo B."/>
            <person name="Machado M."/>
            <person name="Brown A."/>
            <person name="McAllister G."/>
            <person name="Perry A."/>
            <person name="Halpin A.L."/>
            <person name="Vavikolanu K."/>
            <person name="Ott S."/>
            <person name="Zhao X."/>
            <person name="Tallon L.J."/>
            <person name="Sadzewicz L."/>
            <person name="Aluvathingal J."/>
            <person name="Nadendla S."/>
            <person name="Voskania-kordi A."/>
            <person name="Simonyan V."/>
            <person name="Patel J."/>
            <person name="Shawar R.M."/>
        </authorList>
    </citation>
    <scope>NUCLEOTIDE SEQUENCE [LARGE SCALE GENOMIC DNA]</scope>
    <source>
        <strain evidence="1 2">AR_0356</strain>
    </source>
</reference>
<organism evidence="1 2">
    <name type="scientific">Pseudomonas paraeruginosa</name>
    <dbReference type="NCBI Taxonomy" id="2994495"/>
    <lineage>
        <taxon>Bacteria</taxon>
        <taxon>Pseudomonadati</taxon>
        <taxon>Pseudomonadota</taxon>
        <taxon>Gammaproteobacteria</taxon>
        <taxon>Pseudomonadales</taxon>
        <taxon>Pseudomonadaceae</taxon>
        <taxon>Pseudomonas</taxon>
    </lineage>
</organism>
<dbReference type="Proteomes" id="UP000238390">
    <property type="component" value="Chromosome"/>
</dbReference>
<dbReference type="AlphaFoldDB" id="A0A2R3J268"/>
<dbReference type="EMBL" id="CP027169">
    <property type="protein sequence ID" value="AVK08281.1"/>
    <property type="molecule type" value="Genomic_DNA"/>
</dbReference>